<evidence type="ECO:0000313" key="5">
    <source>
        <dbReference type="Proteomes" id="UP000298652"/>
    </source>
</evidence>
<dbReference type="InterPro" id="IPR057326">
    <property type="entry name" value="KR_dom"/>
</dbReference>
<dbReference type="GO" id="GO:0016491">
    <property type="term" value="F:oxidoreductase activity"/>
    <property type="evidence" value="ECO:0007669"/>
    <property type="project" value="UniProtKB-KW"/>
</dbReference>
<organism evidence="4 5">
    <name type="scientific">Setaria viridis</name>
    <name type="common">Green bristlegrass</name>
    <name type="synonym">Setaria italica subsp. viridis</name>
    <dbReference type="NCBI Taxonomy" id="4556"/>
    <lineage>
        <taxon>Eukaryota</taxon>
        <taxon>Viridiplantae</taxon>
        <taxon>Streptophyta</taxon>
        <taxon>Embryophyta</taxon>
        <taxon>Tracheophyta</taxon>
        <taxon>Spermatophyta</taxon>
        <taxon>Magnoliopsida</taxon>
        <taxon>Liliopsida</taxon>
        <taxon>Poales</taxon>
        <taxon>Poaceae</taxon>
        <taxon>PACMAD clade</taxon>
        <taxon>Panicoideae</taxon>
        <taxon>Panicodae</taxon>
        <taxon>Paniceae</taxon>
        <taxon>Cenchrinae</taxon>
        <taxon>Setaria</taxon>
    </lineage>
</organism>
<reference evidence="4" key="1">
    <citation type="submission" date="2019-03" db="EMBL/GenBank/DDBJ databases">
        <title>WGS assembly of Setaria viridis.</title>
        <authorList>
            <person name="Huang P."/>
            <person name="Jenkins J."/>
            <person name="Grimwood J."/>
            <person name="Barry K."/>
            <person name="Healey A."/>
            <person name="Mamidi S."/>
            <person name="Sreedasyam A."/>
            <person name="Shu S."/>
            <person name="Feldman M."/>
            <person name="Wu J."/>
            <person name="Yu Y."/>
            <person name="Chen C."/>
            <person name="Johnson J."/>
            <person name="Rokhsar D."/>
            <person name="Baxter I."/>
            <person name="Schmutz J."/>
            <person name="Brutnell T."/>
            <person name="Kellogg E."/>
        </authorList>
    </citation>
    <scope>NUCLEOTIDE SEQUENCE [LARGE SCALE GENOMIC DNA]</scope>
</reference>
<dbReference type="Proteomes" id="UP000298652">
    <property type="component" value="Chromosome 6"/>
</dbReference>
<feature type="domain" description="Ketoreductase" evidence="3">
    <location>
        <begin position="39"/>
        <end position="229"/>
    </location>
</feature>
<dbReference type="InterPro" id="IPR002347">
    <property type="entry name" value="SDR_fam"/>
</dbReference>
<evidence type="ECO:0000259" key="3">
    <source>
        <dbReference type="SMART" id="SM00822"/>
    </source>
</evidence>
<keyword evidence="2" id="KW-0560">Oxidoreductase</keyword>
<comment type="similarity">
    <text evidence="1">Belongs to the short-chain dehydrogenases/reductases (SDR) family.</text>
</comment>
<dbReference type="PRINTS" id="PR00081">
    <property type="entry name" value="GDHRDH"/>
</dbReference>
<dbReference type="InterPro" id="IPR036291">
    <property type="entry name" value="NAD(P)-bd_dom_sf"/>
</dbReference>
<dbReference type="SUPFAM" id="SSF51735">
    <property type="entry name" value="NAD(P)-binding Rossmann-fold domains"/>
    <property type="match status" value="1"/>
</dbReference>
<dbReference type="EMBL" id="CM016557">
    <property type="protein sequence ID" value="TKW10159.1"/>
    <property type="molecule type" value="Genomic_DNA"/>
</dbReference>
<sequence>MDSLSCREKKSGIVAPGSLGFVNAFSSASASQSQRLAGKVAVITGGASGIGKATATEFVKNGAKVVIADVQDDLGHAVAAELGPDAACYTRCDVTDEAQVAAAVDLAVARHGQLDVMFNNAGIGGNPVPPPLGATDLADFDQVMATNARGVLAGIKHAARVMVPRRSGSIICTSSVAGVVGLGSMGNLAYSTSKAAVLGMVRTVAAEMARSGVRVNAISPGAIPTPLALKTFAVWFPGKSAEEVRRIIEEEVNLMDGVVLEEEDIARAALYLASDEAKYVSGHNLIVDGGFAVTGSAK</sequence>
<evidence type="ECO:0000256" key="2">
    <source>
        <dbReference type="ARBA" id="ARBA00023002"/>
    </source>
</evidence>
<dbReference type="PANTHER" id="PTHR43180:SF96">
    <property type="entry name" value="SEX DETERMINATION PROTEIN TASSELSEED 2"/>
    <property type="match status" value="1"/>
</dbReference>
<evidence type="ECO:0000313" key="4">
    <source>
        <dbReference type="EMBL" id="TKW10159.1"/>
    </source>
</evidence>
<dbReference type="Gene3D" id="3.40.50.720">
    <property type="entry name" value="NAD(P)-binding Rossmann-like Domain"/>
    <property type="match status" value="1"/>
</dbReference>
<dbReference type="PRINTS" id="PR00080">
    <property type="entry name" value="SDRFAMILY"/>
</dbReference>
<gene>
    <name evidence="4" type="ORF">SEVIR_6G144100v2</name>
</gene>
<dbReference type="AlphaFoldDB" id="A0A4U6U9M5"/>
<dbReference type="SMART" id="SM00822">
    <property type="entry name" value="PKS_KR"/>
    <property type="match status" value="1"/>
</dbReference>
<dbReference type="PROSITE" id="PS00061">
    <property type="entry name" value="ADH_SHORT"/>
    <property type="match status" value="1"/>
</dbReference>
<keyword evidence="5" id="KW-1185">Reference proteome</keyword>
<protein>
    <recommendedName>
        <fullName evidence="3">Ketoreductase domain-containing protein</fullName>
    </recommendedName>
</protein>
<accession>A0A4U6U9M5</accession>
<dbReference type="PANTHER" id="PTHR43180">
    <property type="entry name" value="3-OXOACYL-(ACYL-CARRIER-PROTEIN) REDUCTASE (AFU_ORTHOLOGUE AFUA_6G11210)"/>
    <property type="match status" value="1"/>
</dbReference>
<dbReference type="Pfam" id="PF13561">
    <property type="entry name" value="adh_short_C2"/>
    <property type="match status" value="1"/>
</dbReference>
<dbReference type="Gramene" id="TKW10159">
    <property type="protein sequence ID" value="TKW10159"/>
    <property type="gene ID" value="SEVIR_6G144100v2"/>
</dbReference>
<dbReference type="FunFam" id="3.40.50.720:FF:000084">
    <property type="entry name" value="Short-chain dehydrogenase reductase"/>
    <property type="match status" value="1"/>
</dbReference>
<name>A0A4U6U9M5_SETVI</name>
<proteinExistence type="inferred from homology"/>
<evidence type="ECO:0000256" key="1">
    <source>
        <dbReference type="ARBA" id="ARBA00006484"/>
    </source>
</evidence>
<dbReference type="InterPro" id="IPR020904">
    <property type="entry name" value="Sc_DH/Rdtase_CS"/>
</dbReference>